<feature type="region of interest" description="Disordered" evidence="1">
    <location>
        <begin position="23"/>
        <end position="46"/>
    </location>
</feature>
<accession>K0T342</accession>
<dbReference type="SUPFAM" id="SSF49785">
    <property type="entry name" value="Galactose-binding domain-like"/>
    <property type="match status" value="1"/>
</dbReference>
<sequence length="941" mass="105581">DPGVPPPLAGLAETEASASHAAFVGRGGPQSHRGWEGPNAAKPPLAARTRTPRIRLWVTVIAGVAILFNSAMSLLGLNPLREQYQTRDAAVPRANQREQAGNFWDGSGRCFAVEDICLDRQGGRWVYFGDDKKDSTLQPSISLDFFLIENENPSDDIDTSNIHFDVSPIYKRKLEDLQQQFKCEMSRLENHIVLQAAYNEMLGEFYARSFAPLVELIPEEQVAPLSSQYYIHFGTSATLLASHILFLSLLTSQSKAKNFREMFLPDDNIGCECFPRLVFCGYEQSQPDANTTCLSRFGSFHADHPRISSELCDFGLGLDIMQSVVGNEGREGLRELLREVFNGRLFEVKGEIMQFLDKQPGNLAIGADFVASSEDALYPAKNAFDGNLMTRWSSFATDSEYIQVDLGGFFNVKTVIVRWEYAAAKQYEIQVSSDGKYFETVWAELNGFPEMGAVESTFNGTECRFVRLQGIQRATEWGYSLYEMEVHGTSSKKEKERGLTHSTNWSDLSEHVTLDLAPELEELGSDRSYSSCPDKFSKARAYILRNLGLVFPNLKRDVAEYRRTYFNVGENWKLLGLTQRLKRRSWLNLDAIMEHCNRKYNSMNILCVEVNVEKLPSGGGDLDPSYEQVLLHQSLAGLIGIHGAQLTQGLLLPENSTLVELLPWVPINYFPSGHDGWGVWTQLSNEPTPVGIMFHNTDLHHYGFKLGRDSVPLCQNVSNIKMHKFEEEDDLPDDHEAVTELEHCLYTLHDEEFRWDERNFVVGKEMIDGLMTLYPGSSQLTNVTCDMLKQTWLIAKFSTGTANDPNGSPDGIERDTHYNELICNNANLEHIDMKYQLANKQTKPWHPLVTGIAPQSRAFIERLLATSKVESTSSSQQRCHVICKSEPGWEANQQKCRRGAAEDPNTDICCNIGAEGGVYGLQWTRSVQGLSSAPNLTSVAG</sequence>
<dbReference type="InterPro" id="IPR007657">
    <property type="entry name" value="Glycosyltransferase_61"/>
</dbReference>
<dbReference type="Gene3D" id="2.60.120.260">
    <property type="entry name" value="Galactose-binding domain-like"/>
    <property type="match status" value="1"/>
</dbReference>
<dbReference type="Pfam" id="PF00754">
    <property type="entry name" value="F5_F8_type_C"/>
    <property type="match status" value="1"/>
</dbReference>
<evidence type="ECO:0000259" key="2">
    <source>
        <dbReference type="PROSITE" id="PS50022"/>
    </source>
</evidence>
<dbReference type="InterPro" id="IPR008979">
    <property type="entry name" value="Galactose-bd-like_sf"/>
</dbReference>
<proteinExistence type="predicted"/>
<dbReference type="EMBL" id="AGNL01004859">
    <property type="protein sequence ID" value="EJK73083.1"/>
    <property type="molecule type" value="Genomic_DNA"/>
</dbReference>
<organism evidence="3 4">
    <name type="scientific">Thalassiosira oceanica</name>
    <name type="common">Marine diatom</name>
    <dbReference type="NCBI Taxonomy" id="159749"/>
    <lineage>
        <taxon>Eukaryota</taxon>
        <taxon>Sar</taxon>
        <taxon>Stramenopiles</taxon>
        <taxon>Ochrophyta</taxon>
        <taxon>Bacillariophyta</taxon>
        <taxon>Coscinodiscophyceae</taxon>
        <taxon>Thalassiosirophycidae</taxon>
        <taxon>Thalassiosirales</taxon>
        <taxon>Thalassiosiraceae</taxon>
        <taxon>Thalassiosira</taxon>
    </lineage>
</organism>
<dbReference type="InterPro" id="IPR000421">
    <property type="entry name" value="FA58C"/>
</dbReference>
<keyword evidence="4" id="KW-1185">Reference proteome</keyword>
<dbReference type="PANTHER" id="PTHR20961:SF140">
    <property type="entry name" value="GLYCOSYLTRANSFERASE"/>
    <property type="match status" value="1"/>
</dbReference>
<dbReference type="Proteomes" id="UP000266841">
    <property type="component" value="Unassembled WGS sequence"/>
</dbReference>
<name>K0T342_THAOC</name>
<evidence type="ECO:0000256" key="1">
    <source>
        <dbReference type="SAM" id="MobiDB-lite"/>
    </source>
</evidence>
<reference evidence="3 4" key="1">
    <citation type="journal article" date="2012" name="Genome Biol.">
        <title>Genome and low-iron response of an oceanic diatom adapted to chronic iron limitation.</title>
        <authorList>
            <person name="Lommer M."/>
            <person name="Specht M."/>
            <person name="Roy A.S."/>
            <person name="Kraemer L."/>
            <person name="Andreson R."/>
            <person name="Gutowska M.A."/>
            <person name="Wolf J."/>
            <person name="Bergner S.V."/>
            <person name="Schilhabel M.B."/>
            <person name="Klostermeier U.C."/>
            <person name="Beiko R.G."/>
            <person name="Rosenstiel P."/>
            <person name="Hippler M."/>
            <person name="Laroche J."/>
        </authorList>
    </citation>
    <scope>NUCLEOTIDE SEQUENCE [LARGE SCALE GENOMIC DNA]</scope>
    <source>
        <strain evidence="3 4">CCMP1005</strain>
    </source>
</reference>
<comment type="caution">
    <text evidence="3">The sequence shown here is derived from an EMBL/GenBank/DDBJ whole genome shotgun (WGS) entry which is preliminary data.</text>
</comment>
<dbReference type="GO" id="GO:0016757">
    <property type="term" value="F:glycosyltransferase activity"/>
    <property type="evidence" value="ECO:0007669"/>
    <property type="project" value="InterPro"/>
</dbReference>
<dbReference type="PANTHER" id="PTHR20961">
    <property type="entry name" value="GLYCOSYLTRANSFERASE"/>
    <property type="match status" value="1"/>
</dbReference>
<dbReference type="AlphaFoldDB" id="K0T342"/>
<evidence type="ECO:0000313" key="4">
    <source>
        <dbReference type="Proteomes" id="UP000266841"/>
    </source>
</evidence>
<dbReference type="PROSITE" id="PS50022">
    <property type="entry name" value="FA58C_3"/>
    <property type="match status" value="1"/>
</dbReference>
<evidence type="ECO:0000313" key="3">
    <source>
        <dbReference type="EMBL" id="EJK73083.1"/>
    </source>
</evidence>
<dbReference type="OrthoDB" id="53935at2759"/>
<protein>
    <recommendedName>
        <fullName evidence="2">F5/8 type C domain-containing protein</fullName>
    </recommendedName>
</protein>
<gene>
    <name evidence="3" type="ORF">THAOC_05313</name>
</gene>
<feature type="non-terminal residue" evidence="3">
    <location>
        <position position="1"/>
    </location>
</feature>
<feature type="domain" description="F5/8 type C" evidence="2">
    <location>
        <begin position="350"/>
        <end position="489"/>
    </location>
</feature>
<dbReference type="eggNOG" id="ENOG502SWI3">
    <property type="taxonomic scope" value="Eukaryota"/>
</dbReference>